<reference evidence="1 2" key="1">
    <citation type="submission" date="2024-01" db="EMBL/GenBank/DDBJ databases">
        <title>Novel species of the genus Luteimonas isolated from rivers.</title>
        <authorList>
            <person name="Lu H."/>
        </authorList>
    </citation>
    <scope>NUCLEOTIDE SEQUENCE [LARGE SCALE GENOMIC DNA]</scope>
    <source>
        <strain evidence="1 2">FXH3W</strain>
    </source>
</reference>
<dbReference type="Proteomes" id="UP001356170">
    <property type="component" value="Unassembled WGS sequence"/>
</dbReference>
<comment type="caution">
    <text evidence="1">The sequence shown here is derived from an EMBL/GenBank/DDBJ whole genome shotgun (WGS) entry which is preliminary data.</text>
</comment>
<organism evidence="1 2">
    <name type="scientific">Aquilutibacter rugosus</name>
    <dbReference type="NCBI Taxonomy" id="3115820"/>
    <lineage>
        <taxon>Bacteria</taxon>
        <taxon>Pseudomonadati</taxon>
        <taxon>Pseudomonadota</taxon>
        <taxon>Gammaproteobacteria</taxon>
        <taxon>Lysobacterales</taxon>
        <taxon>Lysobacteraceae</taxon>
        <taxon>Aquilutibacter</taxon>
    </lineage>
</organism>
<gene>
    <name evidence="1" type="ORF">V3390_06125</name>
</gene>
<evidence type="ECO:0000313" key="1">
    <source>
        <dbReference type="EMBL" id="MEF2155812.1"/>
    </source>
</evidence>
<evidence type="ECO:0000313" key="2">
    <source>
        <dbReference type="Proteomes" id="UP001356170"/>
    </source>
</evidence>
<accession>A0ABU7V1V4</accession>
<keyword evidence="2" id="KW-1185">Reference proteome</keyword>
<dbReference type="EMBL" id="JAZHBO010000002">
    <property type="protein sequence ID" value="MEF2155812.1"/>
    <property type="molecule type" value="Genomic_DNA"/>
</dbReference>
<sequence length="172" mass="20310">MHQKLFQLRHLVAGAREYSKREKLERGSIEDYESDWSLYYYQMRHLISNDLIELAAKVRVIQDTSLKQIKESDLLGMDEACRHRLKIGTVTSGTFALTLRESCNKIIHATEFEPQFANSRNAKPYFRYSYWNGKCTLKGSHFGKPWSVDLYVYDWSEAMKYFLDDIFGNVDW</sequence>
<proteinExistence type="predicted"/>
<name>A0ABU7V1V4_9GAMM</name>
<protein>
    <submittedName>
        <fullName evidence="1">Uncharacterized protein</fullName>
    </submittedName>
</protein>
<dbReference type="RefSeq" id="WP_331703801.1">
    <property type="nucleotide sequence ID" value="NZ_JAZHBO010000002.1"/>
</dbReference>